<comment type="caution">
    <text evidence="2">The sequence shown here is derived from an EMBL/GenBank/DDBJ whole genome shotgun (WGS) entry which is preliminary data.</text>
</comment>
<organism evidence="2 3">
    <name type="scientific">Cupriavidus respiraculi</name>
    <dbReference type="NCBI Taxonomy" id="195930"/>
    <lineage>
        <taxon>Bacteria</taxon>
        <taxon>Pseudomonadati</taxon>
        <taxon>Pseudomonadota</taxon>
        <taxon>Betaproteobacteria</taxon>
        <taxon>Burkholderiales</taxon>
        <taxon>Burkholderiaceae</taxon>
        <taxon>Cupriavidus</taxon>
    </lineage>
</organism>
<evidence type="ECO:0000313" key="2">
    <source>
        <dbReference type="EMBL" id="CAG9168322.1"/>
    </source>
</evidence>
<proteinExistence type="predicted"/>
<dbReference type="Gene3D" id="3.20.20.370">
    <property type="entry name" value="Glycoside hydrolase/deacetylase"/>
    <property type="match status" value="1"/>
</dbReference>
<evidence type="ECO:0000259" key="1">
    <source>
        <dbReference type="PROSITE" id="PS51677"/>
    </source>
</evidence>
<keyword evidence="3" id="KW-1185">Reference proteome</keyword>
<dbReference type="EMBL" id="CAJZAH010000001">
    <property type="protein sequence ID" value="CAG9168322.1"/>
    <property type="molecule type" value="Genomic_DNA"/>
</dbReference>
<dbReference type="InterPro" id="IPR002509">
    <property type="entry name" value="NODB_dom"/>
</dbReference>
<dbReference type="Pfam" id="PF01522">
    <property type="entry name" value="Polysacc_deac_1"/>
    <property type="match status" value="1"/>
</dbReference>
<feature type="domain" description="NodB homology" evidence="1">
    <location>
        <begin position="85"/>
        <end position="272"/>
    </location>
</feature>
<dbReference type="PROSITE" id="PS51677">
    <property type="entry name" value="NODB"/>
    <property type="match status" value="1"/>
</dbReference>
<gene>
    <name evidence="2" type="ORF">LMG21510_01034</name>
</gene>
<dbReference type="InterPro" id="IPR011330">
    <property type="entry name" value="Glyco_hydro/deAcase_b/a-brl"/>
</dbReference>
<name>A0ABN7Y7V4_9BURK</name>
<protein>
    <recommendedName>
        <fullName evidence="1">NodB homology domain-containing protein</fullName>
    </recommendedName>
</protein>
<accession>A0ABN7Y7V4</accession>
<dbReference type="CDD" id="cd10959">
    <property type="entry name" value="CE4_NodB_like_3"/>
    <property type="match status" value="1"/>
</dbReference>
<sequence length="280" mass="30200">MNTLPDAVHHQPAQFARPWRPSALLGGTAALHVGALGAVIAQPGMLPWAAASLGAAHLLLGTAGLWPRSTLLGPTLLRLPPSAAGCIALTFDDGPNPALTPYVLDQLDAHRARATFFCIGEHARRHPDLVAEIARRGHAIENHSEHHRLHFSTFGPARIQREIAEAQQVLTELSGQTPRFFRAPAGLRNVFLEPVLCRLGLRLAAWTRRGFDTLSDANADRVTARLVRRLAGRDILLMHDGNPGHEAGGRPVIHAVLPRVLAAIDDAGLRHVTLREAVAP</sequence>
<reference evidence="2 3" key="1">
    <citation type="submission" date="2021-08" db="EMBL/GenBank/DDBJ databases">
        <authorList>
            <person name="Peeters C."/>
        </authorList>
    </citation>
    <scope>NUCLEOTIDE SEQUENCE [LARGE SCALE GENOMIC DNA]</scope>
    <source>
        <strain evidence="2 3">LMG 21510</strain>
    </source>
</reference>
<evidence type="ECO:0000313" key="3">
    <source>
        <dbReference type="Proteomes" id="UP000721236"/>
    </source>
</evidence>
<dbReference type="SUPFAM" id="SSF88713">
    <property type="entry name" value="Glycoside hydrolase/deacetylase"/>
    <property type="match status" value="1"/>
</dbReference>
<dbReference type="Proteomes" id="UP000721236">
    <property type="component" value="Unassembled WGS sequence"/>
</dbReference>
<dbReference type="PANTHER" id="PTHR10587">
    <property type="entry name" value="GLYCOSYL TRANSFERASE-RELATED"/>
    <property type="match status" value="1"/>
</dbReference>
<dbReference type="RefSeq" id="WP_222205010.1">
    <property type="nucleotide sequence ID" value="NZ_CAJZAH010000001.1"/>
</dbReference>
<dbReference type="PANTHER" id="PTHR10587:SF137">
    <property type="entry name" value="4-DEOXY-4-FORMAMIDO-L-ARABINOSE-PHOSPHOUNDECAPRENOL DEFORMYLASE ARND-RELATED"/>
    <property type="match status" value="1"/>
</dbReference>
<dbReference type="InterPro" id="IPR050248">
    <property type="entry name" value="Polysacc_deacetylase_ArnD"/>
</dbReference>